<evidence type="ECO:0000256" key="1">
    <source>
        <dbReference type="SAM" id="Coils"/>
    </source>
</evidence>
<gene>
    <name evidence="2" type="ORF">Tco_0841261</name>
</gene>
<dbReference type="Proteomes" id="UP001151760">
    <property type="component" value="Unassembled WGS sequence"/>
</dbReference>
<keyword evidence="3" id="KW-1185">Reference proteome</keyword>
<evidence type="ECO:0000313" key="2">
    <source>
        <dbReference type="EMBL" id="GJT06799.1"/>
    </source>
</evidence>
<reference evidence="2" key="2">
    <citation type="submission" date="2022-01" db="EMBL/GenBank/DDBJ databases">
        <authorList>
            <person name="Yamashiro T."/>
            <person name="Shiraishi A."/>
            <person name="Satake H."/>
            <person name="Nakayama K."/>
        </authorList>
    </citation>
    <scope>NUCLEOTIDE SEQUENCE</scope>
</reference>
<protein>
    <submittedName>
        <fullName evidence="2">Uncharacterized protein</fullName>
    </submittedName>
</protein>
<keyword evidence="1" id="KW-0175">Coiled coil</keyword>
<organism evidence="2 3">
    <name type="scientific">Tanacetum coccineum</name>
    <dbReference type="NCBI Taxonomy" id="301880"/>
    <lineage>
        <taxon>Eukaryota</taxon>
        <taxon>Viridiplantae</taxon>
        <taxon>Streptophyta</taxon>
        <taxon>Embryophyta</taxon>
        <taxon>Tracheophyta</taxon>
        <taxon>Spermatophyta</taxon>
        <taxon>Magnoliopsida</taxon>
        <taxon>eudicotyledons</taxon>
        <taxon>Gunneridae</taxon>
        <taxon>Pentapetalae</taxon>
        <taxon>asterids</taxon>
        <taxon>campanulids</taxon>
        <taxon>Asterales</taxon>
        <taxon>Asteraceae</taxon>
        <taxon>Asteroideae</taxon>
        <taxon>Anthemideae</taxon>
        <taxon>Anthemidinae</taxon>
        <taxon>Tanacetum</taxon>
    </lineage>
</organism>
<sequence>MPHDSPLPGGYAPGSVDVKRLEDELKSINKRKKAKMVIPDEEELVLEDPSKQGRMEETEYADVEEENAGVEYDFDSTEQQVTPLKALQVFGLVLSEDIQDTDEEQTKALEQQEQERANLKAALKLQKTVDPIEKKDLIILIRNKICSKAFQEQLTEETKECSEEDLKTLLEIVPVEEFRVEALQTKYPINFDWNTSLKTQENIGRLSVLVTLQAISKALKIA</sequence>
<dbReference type="EMBL" id="BQNB010012698">
    <property type="protein sequence ID" value="GJT06799.1"/>
    <property type="molecule type" value="Genomic_DNA"/>
</dbReference>
<name>A0ABQ5AXM7_9ASTR</name>
<comment type="caution">
    <text evidence="2">The sequence shown here is derived from an EMBL/GenBank/DDBJ whole genome shotgun (WGS) entry which is preliminary data.</text>
</comment>
<feature type="coiled-coil region" evidence="1">
    <location>
        <begin position="95"/>
        <end position="129"/>
    </location>
</feature>
<accession>A0ABQ5AXM7</accession>
<evidence type="ECO:0000313" key="3">
    <source>
        <dbReference type="Proteomes" id="UP001151760"/>
    </source>
</evidence>
<reference evidence="2" key="1">
    <citation type="journal article" date="2022" name="Int. J. Mol. Sci.">
        <title>Draft Genome of Tanacetum Coccineum: Genomic Comparison of Closely Related Tanacetum-Family Plants.</title>
        <authorList>
            <person name="Yamashiro T."/>
            <person name="Shiraishi A."/>
            <person name="Nakayama K."/>
            <person name="Satake H."/>
        </authorList>
    </citation>
    <scope>NUCLEOTIDE SEQUENCE</scope>
</reference>
<proteinExistence type="predicted"/>